<dbReference type="Pfam" id="PF01743">
    <property type="entry name" value="PolyA_pol"/>
    <property type="match status" value="1"/>
</dbReference>
<evidence type="ECO:0000259" key="11">
    <source>
        <dbReference type="Pfam" id="PF12627"/>
    </source>
</evidence>
<evidence type="ECO:0000256" key="6">
    <source>
        <dbReference type="ARBA" id="ARBA00022741"/>
    </source>
</evidence>
<keyword evidence="6" id="KW-0547">Nucleotide-binding</keyword>
<dbReference type="GO" id="GO:0008033">
    <property type="term" value="P:tRNA processing"/>
    <property type="evidence" value="ECO:0007669"/>
    <property type="project" value="UniProtKB-KW"/>
</dbReference>
<evidence type="ECO:0000256" key="3">
    <source>
        <dbReference type="ARBA" id="ARBA00022694"/>
    </source>
</evidence>
<dbReference type="EMBL" id="SODD01000031">
    <property type="protein sequence ID" value="TDW14795.1"/>
    <property type="molecule type" value="Genomic_DNA"/>
</dbReference>
<dbReference type="SUPFAM" id="SSF81301">
    <property type="entry name" value="Nucleotidyltransferase"/>
    <property type="match status" value="1"/>
</dbReference>
<dbReference type="GO" id="GO:0000049">
    <property type="term" value="F:tRNA binding"/>
    <property type="evidence" value="ECO:0007669"/>
    <property type="project" value="TreeGrafter"/>
</dbReference>
<dbReference type="SUPFAM" id="SSF81891">
    <property type="entry name" value="Poly A polymerase C-terminal region-like"/>
    <property type="match status" value="1"/>
</dbReference>
<feature type="domain" description="tRNA nucleotidyltransferase/poly(A) polymerase RNA and SrmB- binding" evidence="11">
    <location>
        <begin position="179"/>
        <end position="237"/>
    </location>
</feature>
<evidence type="ECO:0000256" key="2">
    <source>
        <dbReference type="ARBA" id="ARBA00022679"/>
    </source>
</evidence>
<keyword evidence="2 9" id="KW-0808">Transferase</keyword>
<evidence type="ECO:0000256" key="4">
    <source>
        <dbReference type="ARBA" id="ARBA00022695"/>
    </source>
</evidence>
<dbReference type="InterPro" id="IPR032828">
    <property type="entry name" value="PolyA_RNA-bd"/>
</dbReference>
<keyword evidence="4" id="KW-0548">Nucleotidyltransferase</keyword>
<dbReference type="GO" id="GO:0046872">
    <property type="term" value="F:metal ion binding"/>
    <property type="evidence" value="ECO:0007669"/>
    <property type="project" value="UniProtKB-KW"/>
</dbReference>
<dbReference type="Proteomes" id="UP000294743">
    <property type="component" value="Unassembled WGS sequence"/>
</dbReference>
<dbReference type="Gene3D" id="1.10.246.80">
    <property type="match status" value="1"/>
</dbReference>
<keyword evidence="7" id="KW-0460">Magnesium</keyword>
<dbReference type="Gene3D" id="1.10.3090.10">
    <property type="entry name" value="cca-adding enzyme, domain 2"/>
    <property type="match status" value="1"/>
</dbReference>
<reference evidence="13 14" key="1">
    <citation type="submission" date="2019-03" db="EMBL/GenBank/DDBJ databases">
        <title>Genomic Encyclopedia of Type Strains, Phase IV (KMG-IV): sequencing the most valuable type-strain genomes for metagenomic binning, comparative biology and taxonomic classification.</title>
        <authorList>
            <person name="Goeker M."/>
        </authorList>
    </citation>
    <scope>NUCLEOTIDE SEQUENCE [LARGE SCALE GENOMIC DNA]</scope>
    <source>
        <strain evidence="13 14">DSM 28867</strain>
    </source>
</reference>
<sequence>MNTFNFNAPFSSDALHLLQLFKNEGYQIFLVGGCVRDAILGNVIHDYDLCTDALPKQMIALANKYNIQSIPTGIAHGTITWMYHNQPYEITTFRSDHEYKDFRRPEHVSFSNNFADDVARRDFTMNALGYDGAHIVDYVGGMHDIKHKQIRTVGNPSLRFQEDALRILRALRFQATLAFSIENETFLAIQKYAYLLQHISKERLQVEFVKILQSKQVDTLRILRNANVLDTLFPVFKETYDVVQHNTYHIYDVFEHMNSVINASIGYPLDIRLALFFHDIKKKACKQVDANGITHFKGHAALSATYAKKILKEYRFSKACYQHVYQLIYYHDRYVTNGIDDIRQFMYELHGNYVLAHEILTIQKLDNMGKSKTTQIKKNVTIDEVIKKLHIMQEAKEVFSIKELAVNGEDIKKLGYQHKEIGNVLNYLVKYVVHHQEKNNKKDLLEVAGGLKDEISNSK</sequence>
<dbReference type="CDD" id="cd05398">
    <property type="entry name" value="NT_ClassII-CCAase"/>
    <property type="match status" value="1"/>
</dbReference>
<name>A0A4R7ZCS1_9FIRM</name>
<dbReference type="InterPro" id="IPR002646">
    <property type="entry name" value="PolA_pol_head_dom"/>
</dbReference>
<dbReference type="RefSeq" id="WP_134170377.1">
    <property type="nucleotide sequence ID" value="NZ_SODD01000031.1"/>
</dbReference>
<evidence type="ECO:0000256" key="8">
    <source>
        <dbReference type="ARBA" id="ARBA00022884"/>
    </source>
</evidence>
<evidence type="ECO:0000256" key="5">
    <source>
        <dbReference type="ARBA" id="ARBA00022723"/>
    </source>
</evidence>
<dbReference type="InterPro" id="IPR043519">
    <property type="entry name" value="NT_sf"/>
</dbReference>
<feature type="domain" description="CCA-adding enzyme C-terminal" evidence="12">
    <location>
        <begin position="301"/>
        <end position="448"/>
    </location>
</feature>
<evidence type="ECO:0000259" key="10">
    <source>
        <dbReference type="Pfam" id="PF01743"/>
    </source>
</evidence>
<comment type="cofactor">
    <cofactor evidence="1">
        <name>Mg(2+)</name>
        <dbReference type="ChEBI" id="CHEBI:18420"/>
    </cofactor>
</comment>
<dbReference type="Gene3D" id="3.30.460.10">
    <property type="entry name" value="Beta Polymerase, domain 2"/>
    <property type="match status" value="1"/>
</dbReference>
<keyword evidence="3" id="KW-0819">tRNA processing</keyword>
<dbReference type="GO" id="GO:0000166">
    <property type="term" value="F:nucleotide binding"/>
    <property type="evidence" value="ECO:0007669"/>
    <property type="project" value="UniProtKB-KW"/>
</dbReference>
<dbReference type="PANTHER" id="PTHR46173">
    <property type="entry name" value="CCA TRNA NUCLEOTIDYLTRANSFERASE 1, MITOCHONDRIAL"/>
    <property type="match status" value="1"/>
</dbReference>
<accession>A0A4R7ZCS1</accession>
<proteinExistence type="inferred from homology"/>
<keyword evidence="8 9" id="KW-0694">RNA-binding</keyword>
<organism evidence="13 14">
    <name type="scientific">Breznakia blatticola</name>
    <dbReference type="NCBI Taxonomy" id="1754012"/>
    <lineage>
        <taxon>Bacteria</taxon>
        <taxon>Bacillati</taxon>
        <taxon>Bacillota</taxon>
        <taxon>Erysipelotrichia</taxon>
        <taxon>Erysipelotrichales</taxon>
        <taxon>Erysipelotrichaceae</taxon>
        <taxon>Breznakia</taxon>
    </lineage>
</organism>
<keyword evidence="14" id="KW-1185">Reference proteome</keyword>
<dbReference type="GO" id="GO:0016779">
    <property type="term" value="F:nucleotidyltransferase activity"/>
    <property type="evidence" value="ECO:0007669"/>
    <property type="project" value="UniProtKB-KW"/>
</dbReference>
<comment type="similarity">
    <text evidence="9">Belongs to the tRNA nucleotidyltransferase/poly(A) polymerase family.</text>
</comment>
<dbReference type="PANTHER" id="PTHR46173:SF1">
    <property type="entry name" value="CCA TRNA NUCLEOTIDYLTRANSFERASE 1, MITOCHONDRIAL"/>
    <property type="match status" value="1"/>
</dbReference>
<evidence type="ECO:0000313" key="14">
    <source>
        <dbReference type="Proteomes" id="UP000294743"/>
    </source>
</evidence>
<keyword evidence="5" id="KW-0479">Metal-binding</keyword>
<gene>
    <name evidence="13" type="ORF">EDD63_13121</name>
</gene>
<evidence type="ECO:0000256" key="7">
    <source>
        <dbReference type="ARBA" id="ARBA00022842"/>
    </source>
</evidence>
<feature type="domain" description="Poly A polymerase head" evidence="10">
    <location>
        <begin position="28"/>
        <end position="151"/>
    </location>
</feature>
<dbReference type="InterPro" id="IPR032810">
    <property type="entry name" value="CCA-adding_enz_C"/>
</dbReference>
<dbReference type="InterPro" id="IPR050264">
    <property type="entry name" value="Bact_CCA-adding_enz_type3_sf"/>
</dbReference>
<dbReference type="OrthoDB" id="9805698at2"/>
<dbReference type="Pfam" id="PF12627">
    <property type="entry name" value="PolyA_pol_RNAbd"/>
    <property type="match status" value="1"/>
</dbReference>
<protein>
    <submittedName>
        <fullName evidence="13">tRNA nucleotidyltransferase (CCA-adding enzyme)</fullName>
    </submittedName>
</protein>
<dbReference type="AlphaFoldDB" id="A0A4R7ZCS1"/>
<dbReference type="Pfam" id="PF13735">
    <property type="entry name" value="tRNA_NucTran2_2"/>
    <property type="match status" value="1"/>
</dbReference>
<evidence type="ECO:0000259" key="12">
    <source>
        <dbReference type="Pfam" id="PF13735"/>
    </source>
</evidence>
<evidence type="ECO:0000256" key="1">
    <source>
        <dbReference type="ARBA" id="ARBA00001946"/>
    </source>
</evidence>
<comment type="caution">
    <text evidence="13">The sequence shown here is derived from an EMBL/GenBank/DDBJ whole genome shotgun (WGS) entry which is preliminary data.</text>
</comment>
<evidence type="ECO:0000313" key="13">
    <source>
        <dbReference type="EMBL" id="TDW14795.1"/>
    </source>
</evidence>
<evidence type="ECO:0000256" key="9">
    <source>
        <dbReference type="RuleBase" id="RU003953"/>
    </source>
</evidence>